<sequence length="209" mass="23605">MKKNYLLIILAFSINSFAQTQKNNWVVGASSALGFNSSQYDYNNDYGKETKHKINQFDVNVTGGYFVINNLAVGLDISYRNSVSTLDSYHFDFMGNSINHKQKSKGNSISMMPFVSYYFANDSKFYPYLSGGLGFNSSKYKYYSDANYDSSSKNDAFTWKVKGGVSYFITPSIALDLGLSYDQVKYKKEKYIQNSVNTFGANVGLKLFL</sequence>
<dbReference type="SUPFAM" id="SSF56925">
    <property type="entry name" value="OMPA-like"/>
    <property type="match status" value="1"/>
</dbReference>
<dbReference type="Pfam" id="PF13505">
    <property type="entry name" value="OMP_b-brl"/>
    <property type="match status" value="1"/>
</dbReference>
<evidence type="ECO:0000313" key="5">
    <source>
        <dbReference type="Proteomes" id="UP000321245"/>
    </source>
</evidence>
<dbReference type="OrthoDB" id="945117at2"/>
<keyword evidence="1 2" id="KW-0732">Signal</keyword>
<evidence type="ECO:0000259" key="3">
    <source>
        <dbReference type="Pfam" id="PF13505"/>
    </source>
</evidence>
<evidence type="ECO:0000313" key="4">
    <source>
        <dbReference type="EMBL" id="GEM51861.1"/>
    </source>
</evidence>
<comment type="caution">
    <text evidence="4">The sequence shown here is derived from an EMBL/GenBank/DDBJ whole genome shotgun (WGS) entry which is preliminary data.</text>
</comment>
<gene>
    <name evidence="4" type="ORF">EB1_16510</name>
</gene>
<dbReference type="EMBL" id="BJXC01000009">
    <property type="protein sequence ID" value="GEM51861.1"/>
    <property type="molecule type" value="Genomic_DNA"/>
</dbReference>
<feature type="chain" id="PRO_5021734637" description="Outer membrane protein beta-barrel domain-containing protein" evidence="2">
    <location>
        <begin position="19"/>
        <end position="209"/>
    </location>
</feature>
<feature type="signal peptide" evidence="2">
    <location>
        <begin position="1"/>
        <end position="18"/>
    </location>
</feature>
<dbReference type="InterPro" id="IPR027385">
    <property type="entry name" value="Beta-barrel_OMP"/>
</dbReference>
<name>A0A511NHY2_9FLAO</name>
<dbReference type="InterPro" id="IPR011250">
    <property type="entry name" value="OMP/PagP_B-barrel"/>
</dbReference>
<keyword evidence="5" id="KW-1185">Reference proteome</keyword>
<dbReference type="RefSeq" id="WP_019974561.1">
    <property type="nucleotide sequence ID" value="NZ_BJXC01000009.1"/>
</dbReference>
<protein>
    <recommendedName>
        <fullName evidence="3">Outer membrane protein beta-barrel domain-containing protein</fullName>
    </recommendedName>
</protein>
<feature type="domain" description="Outer membrane protein beta-barrel" evidence="3">
    <location>
        <begin position="6"/>
        <end position="205"/>
    </location>
</feature>
<dbReference type="Gene3D" id="2.40.160.20">
    <property type="match status" value="1"/>
</dbReference>
<evidence type="ECO:0000256" key="1">
    <source>
        <dbReference type="ARBA" id="ARBA00022729"/>
    </source>
</evidence>
<reference evidence="4 5" key="1">
    <citation type="submission" date="2019-07" db="EMBL/GenBank/DDBJ databases">
        <title>Whole genome shotgun sequence of Empedobacter brevis NBRC 14943.</title>
        <authorList>
            <person name="Hosoyama A."/>
            <person name="Uohara A."/>
            <person name="Ohji S."/>
            <person name="Ichikawa N."/>
        </authorList>
    </citation>
    <scope>NUCLEOTIDE SEQUENCE [LARGE SCALE GENOMIC DNA]</scope>
    <source>
        <strain evidence="4 5">NBRC 14943</strain>
    </source>
</reference>
<proteinExistence type="predicted"/>
<dbReference type="AlphaFoldDB" id="A0A511NHY2"/>
<accession>A0A511NHY2</accession>
<dbReference type="STRING" id="1218108.GCA_000382425_01050"/>
<evidence type="ECO:0000256" key="2">
    <source>
        <dbReference type="SAM" id="SignalP"/>
    </source>
</evidence>
<dbReference type="GeneID" id="84649271"/>
<organism evidence="4 5">
    <name type="scientific">Empedobacter brevis NBRC 14943 = ATCC 43319</name>
    <dbReference type="NCBI Taxonomy" id="1218108"/>
    <lineage>
        <taxon>Bacteria</taxon>
        <taxon>Pseudomonadati</taxon>
        <taxon>Bacteroidota</taxon>
        <taxon>Flavobacteriia</taxon>
        <taxon>Flavobacteriales</taxon>
        <taxon>Weeksellaceae</taxon>
        <taxon>Empedobacter</taxon>
    </lineage>
</organism>
<dbReference type="Proteomes" id="UP000321245">
    <property type="component" value="Unassembled WGS sequence"/>
</dbReference>